<protein>
    <submittedName>
        <fullName evidence="2">Uncharacterized protein</fullName>
    </submittedName>
</protein>
<reference evidence="2" key="1">
    <citation type="submission" date="2022-11" db="EMBL/GenBank/DDBJ databases">
        <authorList>
            <person name="Kikuchi T."/>
        </authorList>
    </citation>
    <scope>NUCLEOTIDE SEQUENCE</scope>
    <source>
        <strain evidence="2">PS1010</strain>
    </source>
</reference>
<dbReference type="Proteomes" id="UP001152747">
    <property type="component" value="Unassembled WGS sequence"/>
</dbReference>
<dbReference type="AlphaFoldDB" id="A0A9P1IUI6"/>
<organism evidence="2 3">
    <name type="scientific">Caenorhabditis angaria</name>
    <dbReference type="NCBI Taxonomy" id="860376"/>
    <lineage>
        <taxon>Eukaryota</taxon>
        <taxon>Metazoa</taxon>
        <taxon>Ecdysozoa</taxon>
        <taxon>Nematoda</taxon>
        <taxon>Chromadorea</taxon>
        <taxon>Rhabditida</taxon>
        <taxon>Rhabditina</taxon>
        <taxon>Rhabditomorpha</taxon>
        <taxon>Rhabditoidea</taxon>
        <taxon>Rhabditidae</taxon>
        <taxon>Peloderinae</taxon>
        <taxon>Caenorhabditis</taxon>
    </lineage>
</organism>
<proteinExistence type="predicted"/>
<dbReference type="EMBL" id="CANHGI010000005">
    <property type="protein sequence ID" value="CAI5451455.1"/>
    <property type="molecule type" value="Genomic_DNA"/>
</dbReference>
<evidence type="ECO:0000313" key="2">
    <source>
        <dbReference type="EMBL" id="CAI5451455.1"/>
    </source>
</evidence>
<keyword evidence="3" id="KW-1185">Reference proteome</keyword>
<sequence>MSDIEASIFFFKWSKTALDTYTSTIKSNYFKLLVEHCTKARANDEESSKMFDIDELGADPRVVKDDREDIKRRLKDAQKQIYLKEEIVKTKKPVSLGELATLYRLKTLLKMCEKLIEIMARMVKWMDENKALLRKFSESIKIFPFCRKMFEAVCAVGEIFQLKSIEWQSCKYAKMLDPSKTDYSCKLNAELQILEAKVYCPQFMTMVNYFRTVVYIMGCSFTGMLETIFLKISHERCEIRSREINSILKLLPPQFLFTKDYAKLSRRTSMLLEIPPKNERSFPMVSERPILDASSTRKSSKSKSKKDSHKSESKKSKKRIKSQKTSQKSGHEKRRCFREE</sequence>
<name>A0A9P1IUI6_9PELO</name>
<evidence type="ECO:0000313" key="3">
    <source>
        <dbReference type="Proteomes" id="UP001152747"/>
    </source>
</evidence>
<dbReference type="OrthoDB" id="5805078at2759"/>
<evidence type="ECO:0000256" key="1">
    <source>
        <dbReference type="SAM" id="MobiDB-lite"/>
    </source>
</evidence>
<gene>
    <name evidence="2" type="ORF">CAMP_LOCUS14092</name>
</gene>
<comment type="caution">
    <text evidence="2">The sequence shown here is derived from an EMBL/GenBank/DDBJ whole genome shotgun (WGS) entry which is preliminary data.</text>
</comment>
<feature type="compositionally biased region" description="Basic residues" evidence="1">
    <location>
        <begin position="298"/>
        <end position="308"/>
    </location>
</feature>
<feature type="region of interest" description="Disordered" evidence="1">
    <location>
        <begin position="285"/>
        <end position="340"/>
    </location>
</feature>
<accession>A0A9P1IUI6</accession>
<feature type="compositionally biased region" description="Basic residues" evidence="1">
    <location>
        <begin position="331"/>
        <end position="340"/>
    </location>
</feature>